<gene>
    <name evidence="2" type="ORF">TBK1r_70990</name>
</gene>
<sequence length="239" mass="25430">MRCDQFHDRLDQLLDARQDVGQDALLCDHADQCQTCRDSLQIWCTIDAFVSAEAPLSPADTEPRMPSRRGVPMATTGRWATGAWATAAVILVCVAIASRRLSTDPSTGTPESLAVASLITDGTFASQIPPSPGAAERAQATSLNEPSRPPTAAISLSTSQWWSVVSDEPWVHHTLPAVNSVRIGVAPIGRSMKQAIAILMIQSGSTTIDAPNLTPTIQPKPFQEQTSTLDSAIGFASVV</sequence>
<name>A0ABX5Y2T2_9BACT</name>
<accession>A0ABX5Y2T2</accession>
<organism evidence="2 3">
    <name type="scientific">Stieleria magnilauensis</name>
    <dbReference type="NCBI Taxonomy" id="2527963"/>
    <lineage>
        <taxon>Bacteria</taxon>
        <taxon>Pseudomonadati</taxon>
        <taxon>Planctomycetota</taxon>
        <taxon>Planctomycetia</taxon>
        <taxon>Pirellulales</taxon>
        <taxon>Pirellulaceae</taxon>
        <taxon>Stieleria</taxon>
    </lineage>
</organism>
<proteinExistence type="predicted"/>
<evidence type="ECO:0000313" key="3">
    <source>
        <dbReference type="Proteomes" id="UP000318081"/>
    </source>
</evidence>
<evidence type="ECO:0008006" key="4">
    <source>
        <dbReference type="Google" id="ProtNLM"/>
    </source>
</evidence>
<feature type="region of interest" description="Disordered" evidence="1">
    <location>
        <begin position="124"/>
        <end position="151"/>
    </location>
</feature>
<dbReference type="EMBL" id="CP036432">
    <property type="protein sequence ID" value="QDV88067.1"/>
    <property type="molecule type" value="Genomic_DNA"/>
</dbReference>
<keyword evidence="3" id="KW-1185">Reference proteome</keyword>
<evidence type="ECO:0000313" key="2">
    <source>
        <dbReference type="EMBL" id="QDV88067.1"/>
    </source>
</evidence>
<protein>
    <recommendedName>
        <fullName evidence="4">Zinc-finger domain-containing protein</fullName>
    </recommendedName>
</protein>
<dbReference type="RefSeq" id="WP_145220105.1">
    <property type="nucleotide sequence ID" value="NZ_CP036432.1"/>
</dbReference>
<evidence type="ECO:0000256" key="1">
    <source>
        <dbReference type="SAM" id="MobiDB-lite"/>
    </source>
</evidence>
<dbReference type="Proteomes" id="UP000318081">
    <property type="component" value="Chromosome"/>
</dbReference>
<reference evidence="2 3" key="1">
    <citation type="submission" date="2019-02" db="EMBL/GenBank/DDBJ databases">
        <title>Deep-cultivation of Planctomycetes and their phenomic and genomic characterization uncovers novel biology.</title>
        <authorList>
            <person name="Wiegand S."/>
            <person name="Jogler M."/>
            <person name="Boedeker C."/>
            <person name="Pinto D."/>
            <person name="Vollmers J."/>
            <person name="Rivas-Marin E."/>
            <person name="Kohn T."/>
            <person name="Peeters S.H."/>
            <person name="Heuer A."/>
            <person name="Rast P."/>
            <person name="Oberbeckmann S."/>
            <person name="Bunk B."/>
            <person name="Jeske O."/>
            <person name="Meyerdierks A."/>
            <person name="Storesund J.E."/>
            <person name="Kallscheuer N."/>
            <person name="Luecker S."/>
            <person name="Lage O.M."/>
            <person name="Pohl T."/>
            <person name="Merkel B.J."/>
            <person name="Hornburger P."/>
            <person name="Mueller R.-W."/>
            <person name="Bruemmer F."/>
            <person name="Labrenz M."/>
            <person name="Spormann A.M."/>
            <person name="Op den Camp H."/>
            <person name="Overmann J."/>
            <person name="Amann R."/>
            <person name="Jetten M.S.M."/>
            <person name="Mascher T."/>
            <person name="Medema M.H."/>
            <person name="Devos D.P."/>
            <person name="Kaster A.-K."/>
            <person name="Ovreas L."/>
            <person name="Rohde M."/>
            <person name="Galperin M.Y."/>
            <person name="Jogler C."/>
        </authorList>
    </citation>
    <scope>NUCLEOTIDE SEQUENCE [LARGE SCALE GENOMIC DNA]</scope>
    <source>
        <strain evidence="2 3">TBK1r</strain>
    </source>
</reference>